<accession>A0A6L9QGU6</accession>
<dbReference type="EMBL" id="JAAGLI010000477">
    <property type="protein sequence ID" value="NEA24505.1"/>
    <property type="molecule type" value="Genomic_DNA"/>
</dbReference>
<dbReference type="InterPro" id="IPR036388">
    <property type="entry name" value="WH-like_DNA-bd_sf"/>
</dbReference>
<comment type="caution">
    <text evidence="1">The sequence shown here is derived from an EMBL/GenBank/DDBJ whole genome shotgun (WGS) entry which is preliminary data.</text>
</comment>
<evidence type="ECO:0000313" key="1">
    <source>
        <dbReference type="EMBL" id="NEA24505.1"/>
    </source>
</evidence>
<name>A0A6L9QGU6_9ACTN</name>
<gene>
    <name evidence="1" type="ORF">G3I70_18695</name>
</gene>
<proteinExistence type="predicted"/>
<evidence type="ECO:0000313" key="2">
    <source>
        <dbReference type="Proteomes" id="UP000475532"/>
    </source>
</evidence>
<dbReference type="AlphaFoldDB" id="A0A6L9QGU6"/>
<feature type="non-terminal residue" evidence="1">
    <location>
        <position position="45"/>
    </location>
</feature>
<protein>
    <submittedName>
        <fullName evidence="1">Uncharacterized protein</fullName>
    </submittedName>
</protein>
<dbReference type="Proteomes" id="UP000475532">
    <property type="component" value="Unassembled WGS sequence"/>
</dbReference>
<dbReference type="Gene3D" id="1.10.10.10">
    <property type="entry name" value="Winged helix-like DNA-binding domain superfamily/Winged helix DNA-binding domain"/>
    <property type="match status" value="1"/>
</dbReference>
<sequence length="45" mass="4446">MRIGILGPLEVRAADGGAPVAVGGARLRALLTLLALDPGALIPAE</sequence>
<reference evidence="1 2" key="1">
    <citation type="submission" date="2020-01" db="EMBL/GenBank/DDBJ databases">
        <title>Insect and environment-associated Actinomycetes.</title>
        <authorList>
            <person name="Currrie C."/>
            <person name="Chevrette M."/>
            <person name="Carlson C."/>
            <person name="Stubbendieck R."/>
            <person name="Wendt-Pienkowski E."/>
        </authorList>
    </citation>
    <scope>NUCLEOTIDE SEQUENCE [LARGE SCALE GENOMIC DNA]</scope>
    <source>
        <strain evidence="1 2">SID10258</strain>
    </source>
</reference>
<organism evidence="1 2">
    <name type="scientific">Actinomadura bangladeshensis</name>
    <dbReference type="NCBI Taxonomy" id="453573"/>
    <lineage>
        <taxon>Bacteria</taxon>
        <taxon>Bacillati</taxon>
        <taxon>Actinomycetota</taxon>
        <taxon>Actinomycetes</taxon>
        <taxon>Streptosporangiales</taxon>
        <taxon>Thermomonosporaceae</taxon>
        <taxon>Actinomadura</taxon>
    </lineage>
</organism>